<proteinExistence type="predicted"/>
<protein>
    <submittedName>
        <fullName evidence="2">Uncharacterized protein</fullName>
    </submittedName>
</protein>
<evidence type="ECO:0000256" key="1">
    <source>
        <dbReference type="SAM" id="MobiDB-lite"/>
    </source>
</evidence>
<feature type="region of interest" description="Disordered" evidence="1">
    <location>
        <begin position="70"/>
        <end position="91"/>
    </location>
</feature>
<reference evidence="2 3" key="1">
    <citation type="journal article" date="2014" name="Agronomy (Basel)">
        <title>A Draft Genome Sequence for Ensete ventricosum, the Drought-Tolerant Tree Against Hunger.</title>
        <authorList>
            <person name="Harrison J."/>
            <person name="Moore K.A."/>
            <person name="Paszkiewicz K."/>
            <person name="Jones T."/>
            <person name="Grant M."/>
            <person name="Ambacheew D."/>
            <person name="Muzemil S."/>
            <person name="Studholme D.J."/>
        </authorList>
    </citation>
    <scope>NUCLEOTIDE SEQUENCE [LARGE SCALE GENOMIC DNA]</scope>
</reference>
<dbReference type="AlphaFoldDB" id="A0A427B5X3"/>
<dbReference type="Proteomes" id="UP000287651">
    <property type="component" value="Unassembled WGS sequence"/>
</dbReference>
<dbReference type="EMBL" id="AMZH03000421">
    <property type="protein sequence ID" value="RRT83847.1"/>
    <property type="molecule type" value="Genomic_DNA"/>
</dbReference>
<name>A0A427B5X3_ENSVE</name>
<organism evidence="2 3">
    <name type="scientific">Ensete ventricosum</name>
    <name type="common">Abyssinian banana</name>
    <name type="synonym">Musa ensete</name>
    <dbReference type="NCBI Taxonomy" id="4639"/>
    <lineage>
        <taxon>Eukaryota</taxon>
        <taxon>Viridiplantae</taxon>
        <taxon>Streptophyta</taxon>
        <taxon>Embryophyta</taxon>
        <taxon>Tracheophyta</taxon>
        <taxon>Spermatophyta</taxon>
        <taxon>Magnoliopsida</taxon>
        <taxon>Liliopsida</taxon>
        <taxon>Zingiberales</taxon>
        <taxon>Musaceae</taxon>
        <taxon>Ensete</taxon>
    </lineage>
</organism>
<accession>A0A427B5X3</accession>
<evidence type="ECO:0000313" key="2">
    <source>
        <dbReference type="EMBL" id="RRT83847.1"/>
    </source>
</evidence>
<evidence type="ECO:0000313" key="3">
    <source>
        <dbReference type="Proteomes" id="UP000287651"/>
    </source>
</evidence>
<gene>
    <name evidence="2" type="ORF">B296_00000764</name>
</gene>
<sequence>MENELLKLTRAMEALRVNLPKHVVEDNKKSRGFETGLVWMEYDYQLALARFHARYLNLKIEEDPFKLLPKDSNVPMANEQQFDDSLPPLED</sequence>
<comment type="caution">
    <text evidence="2">The sequence shown here is derived from an EMBL/GenBank/DDBJ whole genome shotgun (WGS) entry which is preliminary data.</text>
</comment>